<dbReference type="PANTHER" id="PTHR43476:SF3">
    <property type="entry name" value="FAD-BINDING MONOOXYGENASE"/>
    <property type="match status" value="1"/>
</dbReference>
<evidence type="ECO:0000313" key="4">
    <source>
        <dbReference type="Proteomes" id="UP001220964"/>
    </source>
</evidence>
<dbReference type="PANTHER" id="PTHR43476">
    <property type="entry name" value="3-(3-HYDROXY-PHENYL)PROPIONATE/3-HYDROXYCINNAMIC ACID HYDROXYLASE"/>
    <property type="match status" value="1"/>
</dbReference>
<dbReference type="RefSeq" id="WP_275567725.1">
    <property type="nucleotide sequence ID" value="NZ_JARGYC010000030.1"/>
</dbReference>
<keyword evidence="1" id="KW-0560">Oxidoreductase</keyword>
<keyword evidence="4" id="KW-1185">Reference proteome</keyword>
<dbReference type="InterPro" id="IPR036188">
    <property type="entry name" value="FAD/NAD-bd_sf"/>
</dbReference>
<dbReference type="EMBL" id="JARGYC010000030">
    <property type="protein sequence ID" value="MDF0601584.1"/>
    <property type="molecule type" value="Genomic_DNA"/>
</dbReference>
<dbReference type="Proteomes" id="UP001220964">
    <property type="component" value="Unassembled WGS sequence"/>
</dbReference>
<dbReference type="PRINTS" id="PR00420">
    <property type="entry name" value="RNGMNOXGNASE"/>
</dbReference>
<feature type="domain" description="FAD-binding" evidence="2">
    <location>
        <begin position="3"/>
        <end position="334"/>
    </location>
</feature>
<sequence>MQADVAIIGCGPTGALLGNLLGARGLSVAIFEKQPAIYDLPRAVHFDGETMRVFQSAGLAEAVLPETRVNPGMLFKDPAGRTLIDWSRDMSIGPMGWPESYRFHQPGLERVLRAGLARYPNVRLHESTAVTAHRQDDTGVTLTTDKGTYGAAHVVACDGTGSPTREALGIGLHDLGFHERWLVVDLRLTRDRPDLGDHSIQFCDPERPATYVRCVGPRRRWEMRIDSGDPDHFAPDEIWRRLSRWITPADADLERAAVYTFRSRLAARWREGRVFLAGDAAHQTPPFMGQGMCAGIRDAANLAWKLAAVHHGVDPAILDTYESERAPNARAFIQLAADMGQLINQTVQGHLPQGRMRSIWPDLGPGLGPRDGIGGALAPQVGRADDAAPTGFHLLTRAPFDADLPAAQGAEDWLAERDLFGVILRPDGYALDHAATPEGLHEALARHADLLDAVPPRRL</sequence>
<name>A0AAE3TA31_9RHOB</name>
<organism evidence="3 4">
    <name type="scientific">Psychromarinibacter sediminicola</name>
    <dbReference type="NCBI Taxonomy" id="3033385"/>
    <lineage>
        <taxon>Bacteria</taxon>
        <taxon>Pseudomonadati</taxon>
        <taxon>Pseudomonadota</taxon>
        <taxon>Alphaproteobacteria</taxon>
        <taxon>Rhodobacterales</taxon>
        <taxon>Paracoccaceae</taxon>
        <taxon>Psychromarinibacter</taxon>
    </lineage>
</organism>
<dbReference type="GO" id="GO:0071949">
    <property type="term" value="F:FAD binding"/>
    <property type="evidence" value="ECO:0007669"/>
    <property type="project" value="InterPro"/>
</dbReference>
<reference evidence="3" key="1">
    <citation type="submission" date="2023-03" db="EMBL/GenBank/DDBJ databases">
        <title>Multiphase analysis and comparison of six strains from genera Psychromarinibacter, Lutimaribacter, and Maritimibacter, including a novel species: Psychromarinibacter sediminicola sp. nov.</title>
        <authorList>
            <person name="Wang Y.-H."/>
            <person name="Ye M.-Q."/>
            <person name="Du Z.-J."/>
        </authorList>
    </citation>
    <scope>NUCLEOTIDE SEQUENCE</scope>
    <source>
        <strain evidence="3">C21-152</strain>
    </source>
</reference>
<dbReference type="Gene3D" id="3.50.50.60">
    <property type="entry name" value="FAD/NAD(P)-binding domain"/>
    <property type="match status" value="1"/>
</dbReference>
<proteinExistence type="predicted"/>
<dbReference type="NCBIfam" id="NF004829">
    <property type="entry name" value="PRK06183.1-3"/>
    <property type="match status" value="1"/>
</dbReference>
<dbReference type="AlphaFoldDB" id="A0AAE3TA31"/>
<evidence type="ECO:0000256" key="1">
    <source>
        <dbReference type="ARBA" id="ARBA00023002"/>
    </source>
</evidence>
<protein>
    <submittedName>
        <fullName evidence="3">Bifunctional 3-(3-hydroxy-phenyl)propionate/3-hydroxycinnamic acid hydroxylase</fullName>
    </submittedName>
</protein>
<comment type="caution">
    <text evidence="3">The sequence shown here is derived from an EMBL/GenBank/DDBJ whole genome shotgun (WGS) entry which is preliminary data.</text>
</comment>
<gene>
    <name evidence="3" type="ORF">P1J78_12635</name>
</gene>
<accession>A0AAE3TA31</accession>
<evidence type="ECO:0000313" key="3">
    <source>
        <dbReference type="EMBL" id="MDF0601584.1"/>
    </source>
</evidence>
<evidence type="ECO:0000259" key="2">
    <source>
        <dbReference type="Pfam" id="PF01494"/>
    </source>
</evidence>
<dbReference type="GO" id="GO:0019622">
    <property type="term" value="P:3-(3-hydroxy)phenylpropionate catabolic process"/>
    <property type="evidence" value="ECO:0007669"/>
    <property type="project" value="TreeGrafter"/>
</dbReference>
<dbReference type="SUPFAM" id="SSF51905">
    <property type="entry name" value="FAD/NAD(P)-binding domain"/>
    <property type="match status" value="1"/>
</dbReference>
<dbReference type="InterPro" id="IPR050631">
    <property type="entry name" value="PheA/TfdB_FAD_monoxygenase"/>
</dbReference>
<dbReference type="InterPro" id="IPR002938">
    <property type="entry name" value="FAD-bd"/>
</dbReference>
<dbReference type="Gene3D" id="3.30.70.2450">
    <property type="match status" value="1"/>
</dbReference>
<dbReference type="Pfam" id="PF01494">
    <property type="entry name" value="FAD_binding_3"/>
    <property type="match status" value="1"/>
</dbReference>
<dbReference type="GO" id="GO:0008688">
    <property type="term" value="F:3-(3-hydroxyphenyl)propionate hydroxylase activity"/>
    <property type="evidence" value="ECO:0007669"/>
    <property type="project" value="TreeGrafter"/>
</dbReference>